<dbReference type="AlphaFoldDB" id="A0A3S5BNF0"/>
<feature type="region of interest" description="Disordered" evidence="1">
    <location>
        <begin position="54"/>
        <end position="107"/>
    </location>
</feature>
<dbReference type="EMBL" id="CAAALY010009545">
    <property type="protein sequence ID" value="VEL10633.1"/>
    <property type="molecule type" value="Genomic_DNA"/>
</dbReference>
<keyword evidence="3" id="KW-1185">Reference proteome</keyword>
<evidence type="ECO:0000313" key="2">
    <source>
        <dbReference type="EMBL" id="VEL10633.1"/>
    </source>
</evidence>
<dbReference type="Proteomes" id="UP000784294">
    <property type="component" value="Unassembled WGS sequence"/>
</dbReference>
<organism evidence="2 3">
    <name type="scientific">Protopolystoma xenopodis</name>
    <dbReference type="NCBI Taxonomy" id="117903"/>
    <lineage>
        <taxon>Eukaryota</taxon>
        <taxon>Metazoa</taxon>
        <taxon>Spiralia</taxon>
        <taxon>Lophotrochozoa</taxon>
        <taxon>Platyhelminthes</taxon>
        <taxon>Monogenea</taxon>
        <taxon>Polyopisthocotylea</taxon>
        <taxon>Polystomatidea</taxon>
        <taxon>Polystomatidae</taxon>
        <taxon>Protopolystoma</taxon>
    </lineage>
</organism>
<evidence type="ECO:0000256" key="1">
    <source>
        <dbReference type="SAM" id="MobiDB-lite"/>
    </source>
</evidence>
<evidence type="ECO:0000313" key="3">
    <source>
        <dbReference type="Proteomes" id="UP000784294"/>
    </source>
</evidence>
<sequence>MSVSFFTISIYGQSTQHICIDASALTNNSVASLDMKRFASDQFSQVVFRRSGLSRERAPPKAPQEHYWRPYQSEESVLSCPPFSSDSPAPLTEEGDCQYSPTVSRST</sequence>
<name>A0A3S5BNF0_9PLAT</name>
<proteinExistence type="predicted"/>
<protein>
    <submittedName>
        <fullName evidence="2">Uncharacterized protein</fullName>
    </submittedName>
</protein>
<comment type="caution">
    <text evidence="2">The sequence shown here is derived from an EMBL/GenBank/DDBJ whole genome shotgun (WGS) entry which is preliminary data.</text>
</comment>
<feature type="compositionally biased region" description="Basic and acidic residues" evidence="1">
    <location>
        <begin position="54"/>
        <end position="68"/>
    </location>
</feature>
<gene>
    <name evidence="2" type="ORF">PXEA_LOCUS4073</name>
</gene>
<accession>A0A3S5BNF0</accession>
<reference evidence="2" key="1">
    <citation type="submission" date="2018-11" db="EMBL/GenBank/DDBJ databases">
        <authorList>
            <consortium name="Pathogen Informatics"/>
        </authorList>
    </citation>
    <scope>NUCLEOTIDE SEQUENCE</scope>
</reference>